<dbReference type="EMBL" id="LK932505">
    <property type="protein sequence ID" value="CDS85249.1"/>
    <property type="molecule type" value="Genomic_DNA"/>
</dbReference>
<reference evidence="1" key="1">
    <citation type="submission" date="2014-07" db="EMBL/GenBank/DDBJ databases">
        <authorList>
            <person name="Monot Marc"/>
        </authorList>
    </citation>
    <scope>NUCLEOTIDE SEQUENCE</scope>
    <source>
        <strain evidence="3">7032989</strain>
        <strain evidence="2">7032994</strain>
    </source>
</reference>
<gene>
    <name evidence="3" type="ORF">BN1095_440007</name>
    <name evidence="1" type="ORF">BN1096_520183</name>
    <name evidence="2" type="ORF">BN1097_680001</name>
</gene>
<accession>A0A069A2U6</accession>
<dbReference type="EMBL" id="LK933116">
    <property type="protein sequence ID" value="CDT33226.1"/>
    <property type="molecule type" value="Genomic_DNA"/>
</dbReference>
<evidence type="ECO:0000313" key="2">
    <source>
        <dbReference type="EMBL" id="CDS88383.1"/>
    </source>
</evidence>
<dbReference type="EMBL" id="LK932407">
    <property type="protein sequence ID" value="CDS88383.1"/>
    <property type="molecule type" value="Genomic_DNA"/>
</dbReference>
<sequence>MLIRFTFHIVNIKHEPKLNGDRGEIIFTFHIVNIKHQFFSLLYYNF</sequence>
<name>A0A069A2U6_CLODI</name>
<organism evidence="1">
    <name type="scientific">Clostridioides difficile</name>
    <name type="common">Peptoclostridium difficile</name>
    <dbReference type="NCBI Taxonomy" id="1496"/>
    <lineage>
        <taxon>Bacteria</taxon>
        <taxon>Bacillati</taxon>
        <taxon>Bacillota</taxon>
        <taxon>Clostridia</taxon>
        <taxon>Peptostreptococcales</taxon>
        <taxon>Peptostreptococcaceae</taxon>
        <taxon>Clostridioides</taxon>
    </lineage>
</organism>
<dbReference type="AlphaFoldDB" id="A0A069A2U6"/>
<proteinExistence type="predicted"/>
<evidence type="ECO:0000313" key="3">
    <source>
        <dbReference type="EMBL" id="CDT33226.1"/>
    </source>
</evidence>
<protein>
    <submittedName>
        <fullName evidence="1">Uncharacterized protein</fullName>
    </submittedName>
</protein>
<evidence type="ECO:0000313" key="1">
    <source>
        <dbReference type="EMBL" id="CDS85249.1"/>
    </source>
</evidence>